<comment type="caution">
    <text evidence="7">The sequence shown here is derived from an EMBL/GenBank/DDBJ whole genome shotgun (WGS) entry which is preliminary data.</text>
</comment>
<evidence type="ECO:0000313" key="8">
    <source>
        <dbReference type="Proteomes" id="UP000318578"/>
    </source>
</evidence>
<dbReference type="EMBL" id="VJZA01000004">
    <property type="protein sequence ID" value="TVT25020.1"/>
    <property type="molecule type" value="Genomic_DNA"/>
</dbReference>
<dbReference type="PANTHER" id="PTHR43557">
    <property type="entry name" value="APOPTOSIS-INDUCING FACTOR 1"/>
    <property type="match status" value="1"/>
</dbReference>
<gene>
    <name evidence="7" type="ORF">FNH06_04160</name>
</gene>
<evidence type="ECO:0000313" key="7">
    <source>
        <dbReference type="EMBL" id="TVT25020.1"/>
    </source>
</evidence>
<dbReference type="PANTHER" id="PTHR43557:SF2">
    <property type="entry name" value="RIESKE DOMAIN-CONTAINING PROTEIN-RELATED"/>
    <property type="match status" value="1"/>
</dbReference>
<feature type="domain" description="FAD/NAD(P)-binding" evidence="5">
    <location>
        <begin position="9"/>
        <end position="298"/>
    </location>
</feature>
<evidence type="ECO:0000259" key="6">
    <source>
        <dbReference type="Pfam" id="PF14759"/>
    </source>
</evidence>
<name>A0A558AL92_9PSEU</name>
<keyword evidence="8" id="KW-1185">Reference proteome</keyword>
<comment type="cofactor">
    <cofactor evidence="1">
        <name>FAD</name>
        <dbReference type="ChEBI" id="CHEBI:57692"/>
    </cofactor>
</comment>
<evidence type="ECO:0000256" key="2">
    <source>
        <dbReference type="ARBA" id="ARBA00022630"/>
    </source>
</evidence>
<keyword evidence="3" id="KW-0274">FAD</keyword>
<evidence type="ECO:0000256" key="4">
    <source>
        <dbReference type="ARBA" id="ARBA00023002"/>
    </source>
</evidence>
<dbReference type="Gene3D" id="3.30.390.30">
    <property type="match status" value="1"/>
</dbReference>
<reference evidence="7 8" key="1">
    <citation type="submission" date="2019-07" db="EMBL/GenBank/DDBJ databases">
        <title>New species of Amycolatopsis and Streptomyces.</title>
        <authorList>
            <person name="Duangmal K."/>
            <person name="Teo W.F.A."/>
            <person name="Lipun K."/>
        </authorList>
    </citation>
    <scope>NUCLEOTIDE SEQUENCE [LARGE SCALE GENOMIC DNA]</scope>
    <source>
        <strain evidence="7 8">JCM 30562</strain>
    </source>
</reference>
<dbReference type="OrthoDB" id="3568330at2"/>
<dbReference type="GO" id="GO:0016651">
    <property type="term" value="F:oxidoreductase activity, acting on NAD(P)H"/>
    <property type="evidence" value="ECO:0007669"/>
    <property type="project" value="TreeGrafter"/>
</dbReference>
<dbReference type="InterPro" id="IPR028202">
    <property type="entry name" value="Reductase_C"/>
</dbReference>
<dbReference type="PRINTS" id="PR00368">
    <property type="entry name" value="FADPNR"/>
</dbReference>
<dbReference type="Pfam" id="PF14759">
    <property type="entry name" value="Reductase_C"/>
    <property type="match status" value="1"/>
</dbReference>
<dbReference type="InterPro" id="IPR036188">
    <property type="entry name" value="FAD/NAD-bd_sf"/>
</dbReference>
<dbReference type="RefSeq" id="WP_144633807.1">
    <property type="nucleotide sequence ID" value="NZ_BNAX01000032.1"/>
</dbReference>
<dbReference type="SUPFAM" id="SSF55424">
    <property type="entry name" value="FAD/NAD-linked reductases, dimerisation (C-terminal) domain"/>
    <property type="match status" value="1"/>
</dbReference>
<sequence>MTAGHPVRSVTVAGGGLAGFTVARELRANGFEGTVRIVDPEGVPYDRPPLSKGYLAGAVTAEAIRLAPEQWYADNAVEVIEDSVAKLSPGSGTVLLAHGGEIASDAVVLATGGTARRLPGACSVPVLRDRADADSLRAHLRPGARLVIVGAGLIGAEVASTASAAGVAVTLVDPVPVPLVPALGPEIAEVLHRMHEERGVRVVRGKPVRSTIRSVEVERAHGTFLTLEADVVLAAIGLDVDTTLAASAGLPVAGGVVVGPDGRTSNPAVYAAGDLARTRLPDGTLVRRGEHWESALHDGTAVARSLLGLPLPERPPAWFWSDRYGVHVEATGSMAAPGSTVLRGEHLAFRLDEDSRLVGCAAIDEGKALRAARRLIAGGAIVSARDLADPAVDLRRLAIRSLPPP</sequence>
<protein>
    <submittedName>
        <fullName evidence="7">Assimilatory nitrite reductase subunit</fullName>
    </submittedName>
</protein>
<organism evidence="7 8">
    <name type="scientific">Amycolatopsis acidiphila</name>
    <dbReference type="NCBI Taxonomy" id="715473"/>
    <lineage>
        <taxon>Bacteria</taxon>
        <taxon>Bacillati</taxon>
        <taxon>Actinomycetota</taxon>
        <taxon>Actinomycetes</taxon>
        <taxon>Pseudonocardiales</taxon>
        <taxon>Pseudonocardiaceae</taxon>
        <taxon>Amycolatopsis</taxon>
    </lineage>
</organism>
<dbReference type="PRINTS" id="PR00469">
    <property type="entry name" value="PNDRDTASEII"/>
</dbReference>
<evidence type="ECO:0000259" key="5">
    <source>
        <dbReference type="Pfam" id="PF07992"/>
    </source>
</evidence>
<dbReference type="Gene3D" id="3.50.50.60">
    <property type="entry name" value="FAD/NAD(P)-binding domain"/>
    <property type="match status" value="2"/>
</dbReference>
<keyword evidence="4" id="KW-0560">Oxidoreductase</keyword>
<dbReference type="GO" id="GO:0005737">
    <property type="term" value="C:cytoplasm"/>
    <property type="evidence" value="ECO:0007669"/>
    <property type="project" value="TreeGrafter"/>
</dbReference>
<proteinExistence type="predicted"/>
<evidence type="ECO:0000256" key="1">
    <source>
        <dbReference type="ARBA" id="ARBA00001974"/>
    </source>
</evidence>
<dbReference type="SUPFAM" id="SSF51905">
    <property type="entry name" value="FAD/NAD(P)-binding domain"/>
    <property type="match status" value="1"/>
</dbReference>
<dbReference type="Pfam" id="PF07992">
    <property type="entry name" value="Pyr_redox_2"/>
    <property type="match status" value="1"/>
</dbReference>
<dbReference type="AlphaFoldDB" id="A0A558AL92"/>
<accession>A0A558AL92</accession>
<dbReference type="Proteomes" id="UP000318578">
    <property type="component" value="Unassembled WGS sequence"/>
</dbReference>
<keyword evidence="2" id="KW-0285">Flavoprotein</keyword>
<evidence type="ECO:0000256" key="3">
    <source>
        <dbReference type="ARBA" id="ARBA00022827"/>
    </source>
</evidence>
<dbReference type="InterPro" id="IPR023753">
    <property type="entry name" value="FAD/NAD-binding_dom"/>
</dbReference>
<dbReference type="InterPro" id="IPR050446">
    <property type="entry name" value="FAD-oxidoreductase/Apoptosis"/>
</dbReference>
<feature type="domain" description="Reductase C-terminal" evidence="6">
    <location>
        <begin position="318"/>
        <end position="398"/>
    </location>
</feature>
<dbReference type="InterPro" id="IPR016156">
    <property type="entry name" value="FAD/NAD-linked_Rdtase_dimer_sf"/>
</dbReference>